<dbReference type="Proteomes" id="UP001501321">
    <property type="component" value="Unassembled WGS sequence"/>
</dbReference>
<organism evidence="1 2">
    <name type="scientific">Pseudaeromonas paramecii</name>
    <dbReference type="NCBI Taxonomy" id="2138166"/>
    <lineage>
        <taxon>Bacteria</taxon>
        <taxon>Pseudomonadati</taxon>
        <taxon>Pseudomonadota</taxon>
        <taxon>Gammaproteobacteria</taxon>
        <taxon>Aeromonadales</taxon>
        <taxon>Aeromonadaceae</taxon>
        <taxon>Pseudaeromonas</taxon>
    </lineage>
</organism>
<gene>
    <name evidence="1" type="ORF">GCM10023095_01740</name>
</gene>
<reference evidence="2" key="1">
    <citation type="journal article" date="2019" name="Int. J. Syst. Evol. Microbiol.">
        <title>The Global Catalogue of Microorganisms (GCM) 10K type strain sequencing project: providing services to taxonomists for standard genome sequencing and annotation.</title>
        <authorList>
            <consortium name="The Broad Institute Genomics Platform"/>
            <consortium name="The Broad Institute Genome Sequencing Center for Infectious Disease"/>
            <person name="Wu L."/>
            <person name="Ma J."/>
        </authorList>
    </citation>
    <scope>NUCLEOTIDE SEQUENCE [LARGE SCALE GENOMIC DNA]</scope>
    <source>
        <strain evidence="2">JCM 32226</strain>
    </source>
</reference>
<dbReference type="Pfam" id="PF13692">
    <property type="entry name" value="Glyco_trans_1_4"/>
    <property type="match status" value="1"/>
</dbReference>
<evidence type="ECO:0000313" key="1">
    <source>
        <dbReference type="EMBL" id="GAA4492734.1"/>
    </source>
</evidence>
<evidence type="ECO:0000313" key="2">
    <source>
        <dbReference type="Proteomes" id="UP001501321"/>
    </source>
</evidence>
<dbReference type="RefSeq" id="WP_345009114.1">
    <property type="nucleotide sequence ID" value="NZ_BAABFC010000001.1"/>
</dbReference>
<keyword evidence="2" id="KW-1185">Reference proteome</keyword>
<proteinExistence type="predicted"/>
<protein>
    <recommendedName>
        <fullName evidence="3">Glycosyltransferase family 1 protein</fullName>
    </recommendedName>
</protein>
<name>A0ABP8PV29_9GAMM</name>
<sequence>MRNDLIILGDSWHKDSATKQLIEPLLSGRKVLWLEPDTDTAEAYWPQGQAFANLYRLGLKQYHWSRWLGRSQWQQQARQIRQAISDHGLQDPVLWVTRAELEPLLEELSDIKVVYFCNQAPGVGHPLVERAELILAIRPEPVQQCPAHKTQLLCSQPLPLQLRPKDLPANRPLIGFCGRLDDRLDWELINDAARWRPDWNWVLIGPKQTRRLDTLLRLPNVLWLGEKTQQEYGAYLQYWHVTLLPLLECPGIANSYGLTIRESLALGKPVVTRFKSQHGGYQPLLTRVSRGADLAELLPVLSLAPVHPQLGQRQGWLGEPARAHTGSWADQAANIDAWLQRLS</sequence>
<dbReference type="EMBL" id="BAABFC010000001">
    <property type="protein sequence ID" value="GAA4492734.1"/>
    <property type="molecule type" value="Genomic_DNA"/>
</dbReference>
<accession>A0ABP8PV29</accession>
<dbReference type="Gene3D" id="3.40.50.2000">
    <property type="entry name" value="Glycogen Phosphorylase B"/>
    <property type="match status" value="1"/>
</dbReference>
<dbReference type="SUPFAM" id="SSF53756">
    <property type="entry name" value="UDP-Glycosyltransferase/glycogen phosphorylase"/>
    <property type="match status" value="1"/>
</dbReference>
<comment type="caution">
    <text evidence="1">The sequence shown here is derived from an EMBL/GenBank/DDBJ whole genome shotgun (WGS) entry which is preliminary data.</text>
</comment>
<evidence type="ECO:0008006" key="3">
    <source>
        <dbReference type="Google" id="ProtNLM"/>
    </source>
</evidence>